<dbReference type="InterPro" id="IPR029058">
    <property type="entry name" value="AB_hydrolase_fold"/>
</dbReference>
<evidence type="ECO:0000256" key="1">
    <source>
        <dbReference type="ARBA" id="ARBA00010515"/>
    </source>
</evidence>
<reference evidence="5 6" key="1">
    <citation type="submission" date="2019-02" db="EMBL/GenBank/DDBJ databases">
        <title>Deep-cultivation of Planctomycetes and their phenomic and genomic characterization uncovers novel biology.</title>
        <authorList>
            <person name="Wiegand S."/>
            <person name="Jogler M."/>
            <person name="Boedeker C."/>
            <person name="Pinto D."/>
            <person name="Vollmers J."/>
            <person name="Rivas-Marin E."/>
            <person name="Kohn T."/>
            <person name="Peeters S.H."/>
            <person name="Heuer A."/>
            <person name="Rast P."/>
            <person name="Oberbeckmann S."/>
            <person name="Bunk B."/>
            <person name="Jeske O."/>
            <person name="Meyerdierks A."/>
            <person name="Storesund J.E."/>
            <person name="Kallscheuer N."/>
            <person name="Luecker S."/>
            <person name="Lage O.M."/>
            <person name="Pohl T."/>
            <person name="Merkel B.J."/>
            <person name="Hornburger P."/>
            <person name="Mueller R.-W."/>
            <person name="Bruemmer F."/>
            <person name="Labrenz M."/>
            <person name="Spormann A.M."/>
            <person name="Op den Camp H."/>
            <person name="Overmann J."/>
            <person name="Amann R."/>
            <person name="Jetten M.S.M."/>
            <person name="Mascher T."/>
            <person name="Medema M.H."/>
            <person name="Devos D.P."/>
            <person name="Kaster A.-K."/>
            <person name="Ovreas L."/>
            <person name="Rohde M."/>
            <person name="Galperin M.Y."/>
            <person name="Jogler C."/>
        </authorList>
    </citation>
    <scope>NUCLEOTIDE SEQUENCE [LARGE SCALE GENOMIC DNA]</scope>
    <source>
        <strain evidence="5 6">ETA_A8</strain>
    </source>
</reference>
<dbReference type="OrthoDB" id="265201at2"/>
<dbReference type="Pfam" id="PF20434">
    <property type="entry name" value="BD-FAE"/>
    <property type="match status" value="1"/>
</dbReference>
<feature type="domain" description="BD-FAE-like" evidence="4">
    <location>
        <begin position="61"/>
        <end position="264"/>
    </location>
</feature>
<dbReference type="EC" id="3.1.1.1" evidence="5"/>
<dbReference type="PROSITE" id="PS01173">
    <property type="entry name" value="LIPASE_GDXG_HIS"/>
    <property type="match status" value="1"/>
</dbReference>
<keyword evidence="6" id="KW-1185">Reference proteome</keyword>
<keyword evidence="3" id="KW-0732">Signal</keyword>
<evidence type="ECO:0000256" key="3">
    <source>
        <dbReference type="SAM" id="SignalP"/>
    </source>
</evidence>
<dbReference type="KEGG" id="aagg:ETAA8_40390"/>
<dbReference type="AlphaFoldDB" id="A0A517YFC4"/>
<dbReference type="Gene3D" id="3.40.50.1820">
    <property type="entry name" value="alpha/beta hydrolase"/>
    <property type="match status" value="1"/>
</dbReference>
<organism evidence="5 6">
    <name type="scientific">Anatilimnocola aggregata</name>
    <dbReference type="NCBI Taxonomy" id="2528021"/>
    <lineage>
        <taxon>Bacteria</taxon>
        <taxon>Pseudomonadati</taxon>
        <taxon>Planctomycetota</taxon>
        <taxon>Planctomycetia</taxon>
        <taxon>Pirellulales</taxon>
        <taxon>Pirellulaceae</taxon>
        <taxon>Anatilimnocola</taxon>
    </lineage>
</organism>
<protein>
    <submittedName>
        <fullName evidence="5">Carboxylesterase NlhH</fullName>
        <ecNumber evidence="5">3.1.1.1</ecNumber>
    </submittedName>
</protein>
<evidence type="ECO:0000313" key="5">
    <source>
        <dbReference type="EMBL" id="QDU28933.1"/>
    </source>
</evidence>
<comment type="similarity">
    <text evidence="1">Belongs to the 'GDXG' lipolytic enzyme family.</text>
</comment>
<gene>
    <name evidence="5" type="primary">nlhH_11</name>
    <name evidence="5" type="ORF">ETAA8_40390</name>
</gene>
<dbReference type="GO" id="GO:0004806">
    <property type="term" value="F:triacylglycerol lipase activity"/>
    <property type="evidence" value="ECO:0007669"/>
    <property type="project" value="TreeGrafter"/>
</dbReference>
<dbReference type="PANTHER" id="PTHR48081">
    <property type="entry name" value="AB HYDROLASE SUPERFAMILY PROTEIN C4A8.06C"/>
    <property type="match status" value="1"/>
</dbReference>
<dbReference type="EMBL" id="CP036274">
    <property type="protein sequence ID" value="QDU28933.1"/>
    <property type="molecule type" value="Genomic_DNA"/>
</dbReference>
<sequence precursor="true">MFRLLLLGLVFGFSLSTLPATTLCAADKPAEKPAEKPKAPVDPPTLANVSYGEHPKQVIDFYKAESKEPTPVVFYIHGGGWRGGSKNAFGAKTYLAEGISVVSVEYRFVQEAGDVTPPVKAPLHDAARALQFVRSKAAEWNIDKKRIGATGGSAGACSSLWLAFHDDLADPKSSDPVARESTRLTCAAVVGAQTSLDPKQIREWMPNGTYGAHAFYPSGGDKKVPAFATWLEEREKLMPWIQEYSPYSLVTADDPPVALFYGSAPAMGKETKDPTHSANYGLPLQEKCKSVGVECELNYPKSPDAKPATVHSYLIGKLTAKK</sequence>
<feature type="signal peptide" evidence="3">
    <location>
        <begin position="1"/>
        <end position="19"/>
    </location>
</feature>
<evidence type="ECO:0000313" key="6">
    <source>
        <dbReference type="Proteomes" id="UP000315017"/>
    </source>
</evidence>
<proteinExistence type="inferred from homology"/>
<dbReference type="RefSeq" id="WP_145092007.1">
    <property type="nucleotide sequence ID" value="NZ_CP036274.1"/>
</dbReference>
<accession>A0A517YFC4</accession>
<dbReference type="InterPro" id="IPR049492">
    <property type="entry name" value="BD-FAE-like_dom"/>
</dbReference>
<keyword evidence="2 5" id="KW-0378">Hydrolase</keyword>
<dbReference type="InterPro" id="IPR050300">
    <property type="entry name" value="GDXG_lipolytic_enzyme"/>
</dbReference>
<dbReference type="SUPFAM" id="SSF53474">
    <property type="entry name" value="alpha/beta-Hydrolases"/>
    <property type="match status" value="1"/>
</dbReference>
<dbReference type="GO" id="GO:0106435">
    <property type="term" value="F:carboxylesterase activity"/>
    <property type="evidence" value="ECO:0007669"/>
    <property type="project" value="UniProtKB-EC"/>
</dbReference>
<name>A0A517YFC4_9BACT</name>
<evidence type="ECO:0000259" key="4">
    <source>
        <dbReference type="Pfam" id="PF20434"/>
    </source>
</evidence>
<dbReference type="PANTHER" id="PTHR48081:SF30">
    <property type="entry name" value="ACETYL-HYDROLASE LIPR-RELATED"/>
    <property type="match status" value="1"/>
</dbReference>
<feature type="chain" id="PRO_5021760215" evidence="3">
    <location>
        <begin position="20"/>
        <end position="322"/>
    </location>
</feature>
<evidence type="ECO:0000256" key="2">
    <source>
        <dbReference type="ARBA" id="ARBA00022801"/>
    </source>
</evidence>
<dbReference type="InterPro" id="IPR002168">
    <property type="entry name" value="Lipase_GDXG_HIS_AS"/>
</dbReference>
<dbReference type="Proteomes" id="UP000315017">
    <property type="component" value="Chromosome"/>
</dbReference>